<sequence length="472" mass="51762">MPRELVTIQVGQCGNQIGCRFWELALREHAAYNSRGGFDEPLSSFFRNVDTRVEPHRNLPVGDGSGPIRTLKARSVVVDMECGVINEILKGPLGDVLDTQQLISDVSGAGNNWGHGHHVYGPQYHEQLLETIRSTVEDCDSLQSFLLLHSLGGGTGSGVGTYILELLADDYPDVFRFTASVFPSEDDDVITSPYNAMLSAAKLVEHADCVLPIENQALIDICNRWQSKLQMGATNAAAAVEVGQGSKPFDAMNGIAASMLLNMTSSMRFEGSLNVDLNDITMNLVPYPQMHFLISSMSPLGAPKDVAKLAAPRTMDQVFTDVFARENQLIRADPRHGTYLACGLLMRGAATISDVNRNVARLKPSLRMAHWNSEGFKLGLCSKPPVGVPNALLCLANNSAITNTFNCIRTRFDKLFKRRFYTHHYEQYMDLADFQQAAEVVTNITAQYAAANSASQAPPINRLRPHGLSFLS</sequence>
<dbReference type="InterPro" id="IPR036525">
    <property type="entry name" value="Tubulin/FtsZ_GTPase_sf"/>
</dbReference>
<dbReference type="InterPro" id="IPR018316">
    <property type="entry name" value="Tubulin/FtsZ_2-layer-sand-dom"/>
</dbReference>
<evidence type="ECO:0000256" key="4">
    <source>
        <dbReference type="ARBA" id="ARBA00023134"/>
    </source>
</evidence>
<organism evidence="8">
    <name type="scientific">Dunaliella tertiolecta</name>
    <name type="common">Green alga</name>
    <dbReference type="NCBI Taxonomy" id="3047"/>
    <lineage>
        <taxon>Eukaryota</taxon>
        <taxon>Viridiplantae</taxon>
        <taxon>Chlorophyta</taxon>
        <taxon>core chlorophytes</taxon>
        <taxon>Chlorophyceae</taxon>
        <taxon>CS clade</taxon>
        <taxon>Chlamydomonadales</taxon>
        <taxon>Dunaliellaceae</taxon>
        <taxon>Dunaliella</taxon>
    </lineage>
</organism>
<feature type="domain" description="Tubulin/FtsZ 2-layer sandwich" evidence="7">
    <location>
        <begin position="273"/>
        <end position="410"/>
    </location>
</feature>
<dbReference type="SUPFAM" id="SSF52490">
    <property type="entry name" value="Tubulin nucleotide-binding domain-like"/>
    <property type="match status" value="1"/>
</dbReference>
<dbReference type="InterPro" id="IPR017975">
    <property type="entry name" value="Tubulin_CS"/>
</dbReference>
<keyword evidence="3 5" id="KW-0547">Nucleotide-binding</keyword>
<dbReference type="InterPro" id="IPR004057">
    <property type="entry name" value="Epsilon_tubulin"/>
</dbReference>
<proteinExistence type="inferred from homology"/>
<dbReference type="GO" id="GO:0005874">
    <property type="term" value="C:microtubule"/>
    <property type="evidence" value="ECO:0007669"/>
    <property type="project" value="UniProtKB-KW"/>
</dbReference>
<evidence type="ECO:0000259" key="7">
    <source>
        <dbReference type="SMART" id="SM00865"/>
    </source>
</evidence>
<comment type="similarity">
    <text evidence="1 5">Belongs to the tubulin family.</text>
</comment>
<dbReference type="Gene3D" id="3.40.50.1440">
    <property type="entry name" value="Tubulin/FtsZ, GTPase domain"/>
    <property type="match status" value="1"/>
</dbReference>
<dbReference type="SMART" id="SM00865">
    <property type="entry name" value="Tubulin_C"/>
    <property type="match status" value="1"/>
</dbReference>
<dbReference type="SMART" id="SM00864">
    <property type="entry name" value="Tubulin"/>
    <property type="match status" value="1"/>
</dbReference>
<name>A0A7S3VR24_DUNTE</name>
<dbReference type="InterPro" id="IPR008280">
    <property type="entry name" value="Tub_FtsZ_C"/>
</dbReference>
<evidence type="ECO:0000256" key="5">
    <source>
        <dbReference type="RuleBase" id="RU000352"/>
    </source>
</evidence>
<keyword evidence="4 5" id="KW-0342">GTP-binding</keyword>
<dbReference type="EMBL" id="HBIP01028442">
    <property type="protein sequence ID" value="CAE0502122.1"/>
    <property type="molecule type" value="Transcribed_RNA"/>
</dbReference>
<dbReference type="PROSITE" id="PS00227">
    <property type="entry name" value="TUBULIN"/>
    <property type="match status" value="1"/>
</dbReference>
<keyword evidence="2 5" id="KW-0493">Microtubule</keyword>
<gene>
    <name evidence="8" type="ORF">DTER00134_LOCUS17195</name>
</gene>
<dbReference type="InterPro" id="IPR003008">
    <property type="entry name" value="Tubulin_FtsZ_GTPase"/>
</dbReference>
<feature type="domain" description="Tubulin/FtsZ GTPase" evidence="6">
    <location>
        <begin position="57"/>
        <end position="271"/>
    </location>
</feature>
<reference evidence="8" key="1">
    <citation type="submission" date="2021-01" db="EMBL/GenBank/DDBJ databases">
        <authorList>
            <person name="Corre E."/>
            <person name="Pelletier E."/>
            <person name="Niang G."/>
            <person name="Scheremetjew M."/>
            <person name="Finn R."/>
            <person name="Kale V."/>
            <person name="Holt S."/>
            <person name="Cochrane G."/>
            <person name="Meng A."/>
            <person name="Brown T."/>
            <person name="Cohen L."/>
        </authorList>
    </citation>
    <scope>NUCLEOTIDE SEQUENCE</scope>
    <source>
        <strain evidence="8">CCMP1320</strain>
    </source>
</reference>
<dbReference type="Pfam" id="PF03953">
    <property type="entry name" value="Tubulin_C"/>
    <property type="match status" value="1"/>
</dbReference>
<dbReference type="PANTHER" id="PTHR11588">
    <property type="entry name" value="TUBULIN"/>
    <property type="match status" value="1"/>
</dbReference>
<evidence type="ECO:0000259" key="6">
    <source>
        <dbReference type="SMART" id="SM00864"/>
    </source>
</evidence>
<evidence type="ECO:0000256" key="1">
    <source>
        <dbReference type="ARBA" id="ARBA00009636"/>
    </source>
</evidence>
<dbReference type="FunFam" id="3.40.50.1440:FF:000017">
    <property type="entry name" value="Tubulin epsilon chain"/>
    <property type="match status" value="1"/>
</dbReference>
<dbReference type="GO" id="GO:0007017">
    <property type="term" value="P:microtubule-based process"/>
    <property type="evidence" value="ECO:0007669"/>
    <property type="project" value="InterPro"/>
</dbReference>
<dbReference type="Gene3D" id="1.10.287.600">
    <property type="entry name" value="Helix hairpin bin"/>
    <property type="match status" value="1"/>
</dbReference>
<dbReference type="InterPro" id="IPR000217">
    <property type="entry name" value="Tubulin"/>
</dbReference>
<evidence type="ECO:0008006" key="9">
    <source>
        <dbReference type="Google" id="ProtNLM"/>
    </source>
</evidence>
<protein>
    <recommendedName>
        <fullName evidence="9">Tubulin/FtsZ GTPase domain-containing protein</fullName>
    </recommendedName>
</protein>
<dbReference type="SUPFAM" id="SSF55307">
    <property type="entry name" value="Tubulin C-terminal domain-like"/>
    <property type="match status" value="1"/>
</dbReference>
<dbReference type="InterPro" id="IPR023123">
    <property type="entry name" value="Tubulin_C"/>
</dbReference>
<dbReference type="AlphaFoldDB" id="A0A7S3VR24"/>
<dbReference type="PRINTS" id="PR01519">
    <property type="entry name" value="EPSLNTUBULIN"/>
</dbReference>
<evidence type="ECO:0000313" key="8">
    <source>
        <dbReference type="EMBL" id="CAE0502122.1"/>
    </source>
</evidence>
<evidence type="ECO:0000256" key="3">
    <source>
        <dbReference type="ARBA" id="ARBA00022741"/>
    </source>
</evidence>
<accession>A0A7S3VR24</accession>
<dbReference type="PRINTS" id="PR01161">
    <property type="entry name" value="TUBULIN"/>
</dbReference>
<dbReference type="GO" id="GO:0005525">
    <property type="term" value="F:GTP binding"/>
    <property type="evidence" value="ECO:0007669"/>
    <property type="project" value="UniProtKB-UniRule"/>
</dbReference>
<dbReference type="Pfam" id="PF00091">
    <property type="entry name" value="Tubulin"/>
    <property type="match status" value="1"/>
</dbReference>
<evidence type="ECO:0000256" key="2">
    <source>
        <dbReference type="ARBA" id="ARBA00022701"/>
    </source>
</evidence>
<dbReference type="CDD" id="cd02190">
    <property type="entry name" value="epsilon_tubulin"/>
    <property type="match status" value="1"/>
</dbReference>